<name>A0A7Y0BTJ5_9SPHN</name>
<sequence>MMPIEPPLLTALQGRRIQIMPIVKEGITFRDISYPYAHLHRRMNSFLLECIKITKSVEEDLLHRESGESSGINTAAAGDYLLLCAYTMAEMCEFYTRDVEKFLGTDALVKSGRLLQAHRDAYRHESRKLTSEWSTICNKSKHNYLRLMPVDIFYSDGNRASCYTPIVNDAGSLSVFKTQDLVISVYSHAWALRRLVSNIFCLELAVHKLIANIEDDPSLEELAGPIVGLPYGSALSGLAQLSHICSPEELESSMLQVFDSGDPSWISMVDNSAMPDGIKCTNIKSTIYVDILSNEKVISLPFLNGGNPLSVKLNSTEGVVLRGFQRLVISDEFKL</sequence>
<dbReference type="EMBL" id="JABBGM010000034">
    <property type="protein sequence ID" value="NML96329.1"/>
    <property type="molecule type" value="Genomic_DNA"/>
</dbReference>
<proteinExistence type="predicted"/>
<accession>A0A7Y0BTJ5</accession>
<gene>
    <name evidence="1" type="ORF">HHL27_22060</name>
</gene>
<comment type="caution">
    <text evidence="1">The sequence shown here is derived from an EMBL/GenBank/DDBJ whole genome shotgun (WGS) entry which is preliminary data.</text>
</comment>
<protein>
    <submittedName>
        <fullName evidence="1">Uncharacterized protein</fullName>
    </submittedName>
</protein>
<reference evidence="1 2" key="1">
    <citation type="submission" date="2020-04" db="EMBL/GenBank/DDBJ databases">
        <title>Novosphingobium sp. TW-4 isolated from soil.</title>
        <authorList>
            <person name="Dahal R.H."/>
            <person name="Chaudhary D.K."/>
        </authorList>
    </citation>
    <scope>NUCLEOTIDE SEQUENCE [LARGE SCALE GENOMIC DNA]</scope>
    <source>
        <strain evidence="1 2">TW-4</strain>
    </source>
</reference>
<keyword evidence="2" id="KW-1185">Reference proteome</keyword>
<evidence type="ECO:0000313" key="2">
    <source>
        <dbReference type="Proteomes" id="UP000583556"/>
    </source>
</evidence>
<dbReference type="RefSeq" id="WP_169495511.1">
    <property type="nucleotide sequence ID" value="NZ_JABBGM010000034.1"/>
</dbReference>
<evidence type="ECO:0000313" key="1">
    <source>
        <dbReference type="EMBL" id="NML96329.1"/>
    </source>
</evidence>
<dbReference type="AlphaFoldDB" id="A0A7Y0BTJ5"/>
<organism evidence="1 2">
    <name type="scientific">Novosphingobium olei</name>
    <dbReference type="NCBI Taxonomy" id="2728851"/>
    <lineage>
        <taxon>Bacteria</taxon>
        <taxon>Pseudomonadati</taxon>
        <taxon>Pseudomonadota</taxon>
        <taxon>Alphaproteobacteria</taxon>
        <taxon>Sphingomonadales</taxon>
        <taxon>Sphingomonadaceae</taxon>
        <taxon>Novosphingobium</taxon>
    </lineage>
</organism>
<dbReference type="Proteomes" id="UP000583556">
    <property type="component" value="Unassembled WGS sequence"/>
</dbReference>